<organism evidence="1 2">
    <name type="scientific">Rhododendron molle</name>
    <name type="common">Chinese azalea</name>
    <name type="synonym">Azalea mollis</name>
    <dbReference type="NCBI Taxonomy" id="49168"/>
    <lineage>
        <taxon>Eukaryota</taxon>
        <taxon>Viridiplantae</taxon>
        <taxon>Streptophyta</taxon>
        <taxon>Embryophyta</taxon>
        <taxon>Tracheophyta</taxon>
        <taxon>Spermatophyta</taxon>
        <taxon>Magnoliopsida</taxon>
        <taxon>eudicotyledons</taxon>
        <taxon>Gunneridae</taxon>
        <taxon>Pentapetalae</taxon>
        <taxon>asterids</taxon>
        <taxon>Ericales</taxon>
        <taxon>Ericaceae</taxon>
        <taxon>Ericoideae</taxon>
        <taxon>Rhodoreae</taxon>
        <taxon>Rhododendron</taxon>
    </lineage>
</organism>
<keyword evidence="2" id="KW-1185">Reference proteome</keyword>
<name>A0ACC0P8H8_RHOML</name>
<dbReference type="Proteomes" id="UP001062846">
    <property type="component" value="Chromosome 4"/>
</dbReference>
<protein>
    <submittedName>
        <fullName evidence="1">Uncharacterized protein</fullName>
    </submittedName>
</protein>
<gene>
    <name evidence="1" type="ORF">RHMOL_Rhmol04G0342200</name>
</gene>
<evidence type="ECO:0000313" key="1">
    <source>
        <dbReference type="EMBL" id="KAI8561469.1"/>
    </source>
</evidence>
<sequence>MERWDLAPDLPHEVVYDILSRLPVKPLCRFKSVSKSWLALITDPHFIKSHLHQSMKSNTNQKLILGPPRWVHIHSPFSMDYQAPRISEPPPQISEPSYSLDYQAPDPTPAELEMPWKSGVVETIWALSMESYS</sequence>
<reference evidence="1" key="1">
    <citation type="submission" date="2022-02" db="EMBL/GenBank/DDBJ databases">
        <title>Plant Genome Project.</title>
        <authorList>
            <person name="Zhang R.-G."/>
        </authorList>
    </citation>
    <scope>NUCLEOTIDE SEQUENCE</scope>
    <source>
        <strain evidence="1">AT1</strain>
    </source>
</reference>
<evidence type="ECO:0000313" key="2">
    <source>
        <dbReference type="Proteomes" id="UP001062846"/>
    </source>
</evidence>
<accession>A0ACC0P8H8</accession>
<dbReference type="EMBL" id="CM046391">
    <property type="protein sequence ID" value="KAI8561469.1"/>
    <property type="molecule type" value="Genomic_DNA"/>
</dbReference>
<proteinExistence type="predicted"/>
<comment type="caution">
    <text evidence="1">The sequence shown here is derived from an EMBL/GenBank/DDBJ whole genome shotgun (WGS) entry which is preliminary data.</text>
</comment>